<proteinExistence type="predicted"/>
<evidence type="ECO:0000313" key="1">
    <source>
        <dbReference type="EMBL" id="KAH3800562.1"/>
    </source>
</evidence>
<accession>A0A9D4FLJ0</accession>
<dbReference type="EMBL" id="JAIWYP010000007">
    <property type="protein sequence ID" value="KAH3800562.1"/>
    <property type="molecule type" value="Genomic_DNA"/>
</dbReference>
<dbReference type="AlphaFoldDB" id="A0A9D4FLJ0"/>
<reference evidence="1" key="1">
    <citation type="journal article" date="2019" name="bioRxiv">
        <title>The Genome of the Zebra Mussel, Dreissena polymorpha: A Resource for Invasive Species Research.</title>
        <authorList>
            <person name="McCartney M.A."/>
            <person name="Auch B."/>
            <person name="Kono T."/>
            <person name="Mallez S."/>
            <person name="Zhang Y."/>
            <person name="Obille A."/>
            <person name="Becker A."/>
            <person name="Abrahante J.E."/>
            <person name="Garbe J."/>
            <person name="Badalamenti J.P."/>
            <person name="Herman A."/>
            <person name="Mangelson H."/>
            <person name="Liachko I."/>
            <person name="Sullivan S."/>
            <person name="Sone E.D."/>
            <person name="Koren S."/>
            <person name="Silverstein K.A.T."/>
            <person name="Beckman K.B."/>
            <person name="Gohl D.M."/>
        </authorList>
    </citation>
    <scope>NUCLEOTIDE SEQUENCE</scope>
    <source>
        <strain evidence="1">Duluth1</strain>
        <tissue evidence="1">Whole animal</tissue>
    </source>
</reference>
<evidence type="ECO:0000313" key="2">
    <source>
        <dbReference type="Proteomes" id="UP000828390"/>
    </source>
</evidence>
<comment type="caution">
    <text evidence="1">The sequence shown here is derived from an EMBL/GenBank/DDBJ whole genome shotgun (WGS) entry which is preliminary data.</text>
</comment>
<dbReference type="Proteomes" id="UP000828390">
    <property type="component" value="Unassembled WGS sequence"/>
</dbReference>
<sequence length="137" mass="15409">MCLFVCRQRQCFKFSVDGPEIVTLRASRDAVHRTACILKDPAFRFSDATRPDAVPATGLRTARPIYISLSFSTFDARTRRPYAQDHMQMCELAKNAVTEGTKAVIKYTTSKFTSCLVHSNKRPFLGSPNLLTEELSN</sequence>
<organism evidence="1 2">
    <name type="scientific">Dreissena polymorpha</name>
    <name type="common">Zebra mussel</name>
    <name type="synonym">Mytilus polymorpha</name>
    <dbReference type="NCBI Taxonomy" id="45954"/>
    <lineage>
        <taxon>Eukaryota</taxon>
        <taxon>Metazoa</taxon>
        <taxon>Spiralia</taxon>
        <taxon>Lophotrochozoa</taxon>
        <taxon>Mollusca</taxon>
        <taxon>Bivalvia</taxon>
        <taxon>Autobranchia</taxon>
        <taxon>Heteroconchia</taxon>
        <taxon>Euheterodonta</taxon>
        <taxon>Imparidentia</taxon>
        <taxon>Neoheterodontei</taxon>
        <taxon>Myida</taxon>
        <taxon>Dreissenoidea</taxon>
        <taxon>Dreissenidae</taxon>
        <taxon>Dreissena</taxon>
    </lineage>
</organism>
<keyword evidence="2" id="KW-1185">Reference proteome</keyword>
<reference evidence="1" key="2">
    <citation type="submission" date="2020-11" db="EMBL/GenBank/DDBJ databases">
        <authorList>
            <person name="McCartney M.A."/>
            <person name="Auch B."/>
            <person name="Kono T."/>
            <person name="Mallez S."/>
            <person name="Becker A."/>
            <person name="Gohl D.M."/>
            <person name="Silverstein K.A.T."/>
            <person name="Koren S."/>
            <person name="Bechman K.B."/>
            <person name="Herman A."/>
            <person name="Abrahante J.E."/>
            <person name="Garbe J."/>
        </authorList>
    </citation>
    <scope>NUCLEOTIDE SEQUENCE</scope>
    <source>
        <strain evidence="1">Duluth1</strain>
        <tissue evidence="1">Whole animal</tissue>
    </source>
</reference>
<protein>
    <submittedName>
        <fullName evidence="1">Uncharacterized protein</fullName>
    </submittedName>
</protein>
<name>A0A9D4FLJ0_DREPO</name>
<gene>
    <name evidence="1" type="ORF">DPMN_154195</name>
</gene>